<name>A0AAW2KJY4_SESRA</name>
<proteinExistence type="predicted"/>
<reference evidence="1" key="1">
    <citation type="submission" date="2020-06" db="EMBL/GenBank/DDBJ databases">
        <authorList>
            <person name="Li T."/>
            <person name="Hu X."/>
            <person name="Zhang T."/>
            <person name="Song X."/>
            <person name="Zhang H."/>
            <person name="Dai N."/>
            <person name="Sheng W."/>
            <person name="Hou X."/>
            <person name="Wei L."/>
        </authorList>
    </citation>
    <scope>NUCLEOTIDE SEQUENCE</scope>
    <source>
        <strain evidence="1">G02</strain>
        <tissue evidence="1">Leaf</tissue>
    </source>
</reference>
<organism evidence="1">
    <name type="scientific">Sesamum radiatum</name>
    <name type="common">Black benniseed</name>
    <dbReference type="NCBI Taxonomy" id="300843"/>
    <lineage>
        <taxon>Eukaryota</taxon>
        <taxon>Viridiplantae</taxon>
        <taxon>Streptophyta</taxon>
        <taxon>Embryophyta</taxon>
        <taxon>Tracheophyta</taxon>
        <taxon>Spermatophyta</taxon>
        <taxon>Magnoliopsida</taxon>
        <taxon>eudicotyledons</taxon>
        <taxon>Gunneridae</taxon>
        <taxon>Pentapetalae</taxon>
        <taxon>asterids</taxon>
        <taxon>lamiids</taxon>
        <taxon>Lamiales</taxon>
        <taxon>Pedaliaceae</taxon>
        <taxon>Sesamum</taxon>
    </lineage>
</organism>
<dbReference type="EMBL" id="JACGWJ010000028">
    <property type="protein sequence ID" value="KAL0307141.1"/>
    <property type="molecule type" value="Genomic_DNA"/>
</dbReference>
<gene>
    <name evidence="1" type="ORF">Sradi_6131400</name>
</gene>
<accession>A0AAW2KJY4</accession>
<protein>
    <submittedName>
        <fullName evidence="1">Uncharacterized protein</fullName>
    </submittedName>
</protein>
<comment type="caution">
    <text evidence="1">The sequence shown here is derived from an EMBL/GenBank/DDBJ whole genome shotgun (WGS) entry which is preliminary data.</text>
</comment>
<sequence>MAILDTAATHNFVADREIQKLGLILIQHSSRIKVVNSKAKLIHGMACVELKEGAWTGKLNLMVVPLMTLT</sequence>
<reference evidence="1" key="2">
    <citation type="journal article" date="2024" name="Plant">
        <title>Genomic evolution and insights into agronomic trait innovations of Sesamum species.</title>
        <authorList>
            <person name="Miao H."/>
            <person name="Wang L."/>
            <person name="Qu L."/>
            <person name="Liu H."/>
            <person name="Sun Y."/>
            <person name="Le M."/>
            <person name="Wang Q."/>
            <person name="Wei S."/>
            <person name="Zheng Y."/>
            <person name="Lin W."/>
            <person name="Duan Y."/>
            <person name="Cao H."/>
            <person name="Xiong S."/>
            <person name="Wang X."/>
            <person name="Wei L."/>
            <person name="Li C."/>
            <person name="Ma Q."/>
            <person name="Ju M."/>
            <person name="Zhao R."/>
            <person name="Li G."/>
            <person name="Mu C."/>
            <person name="Tian Q."/>
            <person name="Mei H."/>
            <person name="Zhang T."/>
            <person name="Gao T."/>
            <person name="Zhang H."/>
        </authorList>
    </citation>
    <scope>NUCLEOTIDE SEQUENCE</scope>
    <source>
        <strain evidence="1">G02</strain>
    </source>
</reference>
<dbReference type="AlphaFoldDB" id="A0AAW2KJY4"/>
<evidence type="ECO:0000313" key="1">
    <source>
        <dbReference type="EMBL" id="KAL0307141.1"/>
    </source>
</evidence>